<dbReference type="CDD" id="cd01347">
    <property type="entry name" value="ligand_gated_channel"/>
    <property type="match status" value="1"/>
</dbReference>
<reference evidence="15 16" key="1">
    <citation type="submission" date="2020-08" db="EMBL/GenBank/DDBJ databases">
        <title>Genomic Encyclopedia of Type Strains, Phase IV (KMG-IV): sequencing the most valuable type-strain genomes for metagenomic binning, comparative biology and taxonomic classification.</title>
        <authorList>
            <person name="Goeker M."/>
        </authorList>
    </citation>
    <scope>NUCLEOTIDE SEQUENCE [LARGE SCALE GENOMIC DNA]</scope>
    <source>
        <strain evidence="15 16">DSM 12141</strain>
    </source>
</reference>
<keyword evidence="4 10" id="KW-1134">Transmembrane beta strand</keyword>
<dbReference type="PANTHER" id="PTHR32552">
    <property type="entry name" value="FERRICHROME IRON RECEPTOR-RELATED"/>
    <property type="match status" value="1"/>
</dbReference>
<keyword evidence="9 10" id="KW-0998">Cell outer membrane</keyword>
<keyword evidence="3 10" id="KW-0813">Transport</keyword>
<organism evidence="15 16">
    <name type="scientific">Castellaniella defragrans</name>
    <name type="common">Alcaligenes defragrans</name>
    <dbReference type="NCBI Taxonomy" id="75697"/>
    <lineage>
        <taxon>Bacteria</taxon>
        <taxon>Pseudomonadati</taxon>
        <taxon>Pseudomonadota</taxon>
        <taxon>Betaproteobacteria</taxon>
        <taxon>Burkholderiales</taxon>
        <taxon>Alcaligenaceae</taxon>
        <taxon>Castellaniella</taxon>
    </lineage>
</organism>
<dbReference type="Gene3D" id="2.40.170.20">
    <property type="entry name" value="TonB-dependent receptor, beta-barrel domain"/>
    <property type="match status" value="1"/>
</dbReference>
<evidence type="ECO:0000256" key="12">
    <source>
        <dbReference type="SAM" id="SignalP"/>
    </source>
</evidence>
<keyword evidence="12" id="KW-0732">Signal</keyword>
<dbReference type="InterPro" id="IPR037066">
    <property type="entry name" value="Plug_dom_sf"/>
</dbReference>
<dbReference type="Pfam" id="PF00593">
    <property type="entry name" value="TonB_dep_Rec_b-barrel"/>
    <property type="match status" value="1"/>
</dbReference>
<sequence length="708" mass="76785">MNIGDWPPAPALCLGLLLAAGPLPAAAQTGSGGDAAPASPSELPAIKVTGSAKEASTTTLSKLPLSQREIPQSVVVIDREQMDQQNTSTLEDAMLRAPGVVVQPYVLLTTAYYVRGLKVDSFAFDGVPVALGGTADSPQDMSAYDSVELLRGANGLMQGAGNPAATINLVRKRPQRAFAASGALTLGSWNRRRAEVDVGGPLNAAGTARGRLAAAYEDRDFFYDHARRETGSLYGIAEFDIAPGTLLTVGLQHQSIRSVPNMAGVPMARDGSDLDLPRSTYLDVDWDRFDWKTTRAFGSLERRFGQGWKARLSGEYQTMDSDMKYAGSFGAIDPATGDGGALNGAAYRFRSDNRSVDLNVHGPVELLGRTHELLLGLSHANVTSDQRQARLLSGNGVPVNVYRWDPSSVPEPAVGPFQLSSETDTTQKGAYALGRFKLADPLTLVLGGRVSWWDQRTLTARFDPGRQFTPYGGLIWDFGRNWSAYLSYAEVFQPQTRLAFDGSLLDPVEGKTYEAGIKGELAGGALNVSAAVFRTELSNNVQVDPAHPCVGSTCYYINGGKVRSQGFEWTASGRVTPFWTLSAGYTFDTTKYVEDSTQSGQYATFNPKHILRLWTHYDLPWQGRRWSVGGGVQVQSEYKVVSGGATLHQGGYALANLRVGYRIDKRWTAALSVSNVFDRRYYQSFSSLNWSNRYGDPVNAALTLRGTF</sequence>
<evidence type="ECO:0000256" key="1">
    <source>
        <dbReference type="ARBA" id="ARBA00004571"/>
    </source>
</evidence>
<dbReference type="InterPro" id="IPR000531">
    <property type="entry name" value="Beta-barrel_TonB"/>
</dbReference>
<keyword evidence="6 11" id="KW-0798">TonB box</keyword>
<comment type="similarity">
    <text evidence="2 10 11">Belongs to the TonB-dependent receptor family.</text>
</comment>
<dbReference type="PANTHER" id="PTHR32552:SF74">
    <property type="entry name" value="HYDROXAMATE SIDEROPHORE RECEPTOR FHUE"/>
    <property type="match status" value="1"/>
</dbReference>
<evidence type="ECO:0000256" key="8">
    <source>
        <dbReference type="ARBA" id="ARBA00023170"/>
    </source>
</evidence>
<dbReference type="Proteomes" id="UP000541136">
    <property type="component" value="Unassembled WGS sequence"/>
</dbReference>
<dbReference type="InterPro" id="IPR010105">
    <property type="entry name" value="TonB_sidphr_rcpt"/>
</dbReference>
<dbReference type="GO" id="GO:0015891">
    <property type="term" value="P:siderophore transport"/>
    <property type="evidence" value="ECO:0007669"/>
    <property type="project" value="InterPro"/>
</dbReference>
<feature type="domain" description="TonB-dependent receptor plug" evidence="14">
    <location>
        <begin position="67"/>
        <end position="165"/>
    </location>
</feature>
<evidence type="ECO:0000256" key="11">
    <source>
        <dbReference type="RuleBase" id="RU003357"/>
    </source>
</evidence>
<protein>
    <submittedName>
        <fullName evidence="15">Outer membrane receptor for ferric coprogen and ferric-rhodotorulic acid</fullName>
    </submittedName>
</protein>
<dbReference type="GO" id="GO:0009279">
    <property type="term" value="C:cell outer membrane"/>
    <property type="evidence" value="ECO:0007669"/>
    <property type="project" value="UniProtKB-SubCell"/>
</dbReference>
<evidence type="ECO:0000256" key="4">
    <source>
        <dbReference type="ARBA" id="ARBA00022452"/>
    </source>
</evidence>
<evidence type="ECO:0000259" key="14">
    <source>
        <dbReference type="Pfam" id="PF07715"/>
    </source>
</evidence>
<evidence type="ECO:0000256" key="3">
    <source>
        <dbReference type="ARBA" id="ARBA00022448"/>
    </source>
</evidence>
<evidence type="ECO:0000256" key="7">
    <source>
        <dbReference type="ARBA" id="ARBA00023136"/>
    </source>
</evidence>
<dbReference type="InterPro" id="IPR039426">
    <property type="entry name" value="TonB-dep_rcpt-like"/>
</dbReference>
<dbReference type="GO" id="GO:0038023">
    <property type="term" value="F:signaling receptor activity"/>
    <property type="evidence" value="ECO:0007669"/>
    <property type="project" value="InterPro"/>
</dbReference>
<dbReference type="EMBL" id="JACHIB010000008">
    <property type="protein sequence ID" value="MBB6083572.1"/>
    <property type="molecule type" value="Genomic_DNA"/>
</dbReference>
<gene>
    <name evidence="15" type="ORF">HNR28_001611</name>
</gene>
<evidence type="ECO:0000256" key="5">
    <source>
        <dbReference type="ARBA" id="ARBA00022692"/>
    </source>
</evidence>
<dbReference type="Pfam" id="PF07715">
    <property type="entry name" value="Plug"/>
    <property type="match status" value="1"/>
</dbReference>
<dbReference type="InterPro" id="IPR036942">
    <property type="entry name" value="Beta-barrel_TonB_sf"/>
</dbReference>
<dbReference type="NCBIfam" id="TIGR01783">
    <property type="entry name" value="TonB-siderophor"/>
    <property type="match status" value="1"/>
</dbReference>
<evidence type="ECO:0000256" key="2">
    <source>
        <dbReference type="ARBA" id="ARBA00009810"/>
    </source>
</evidence>
<dbReference type="Gene3D" id="2.170.130.10">
    <property type="entry name" value="TonB-dependent receptor, plug domain"/>
    <property type="match status" value="1"/>
</dbReference>
<comment type="subcellular location">
    <subcellularLocation>
        <location evidence="1 10">Cell outer membrane</location>
        <topology evidence="1 10">Multi-pass membrane protein</topology>
    </subcellularLocation>
</comment>
<dbReference type="InterPro" id="IPR012910">
    <property type="entry name" value="Plug_dom"/>
</dbReference>
<evidence type="ECO:0000256" key="6">
    <source>
        <dbReference type="ARBA" id="ARBA00023077"/>
    </source>
</evidence>
<feature type="domain" description="TonB-dependent receptor-like beta-barrel" evidence="13">
    <location>
        <begin position="278"/>
        <end position="676"/>
    </location>
</feature>
<comment type="caution">
    <text evidence="15">The sequence shown here is derived from an EMBL/GenBank/DDBJ whole genome shotgun (WGS) entry which is preliminary data.</text>
</comment>
<dbReference type="SUPFAM" id="SSF56935">
    <property type="entry name" value="Porins"/>
    <property type="match status" value="1"/>
</dbReference>
<evidence type="ECO:0000259" key="13">
    <source>
        <dbReference type="Pfam" id="PF00593"/>
    </source>
</evidence>
<evidence type="ECO:0000313" key="15">
    <source>
        <dbReference type="EMBL" id="MBB6083572.1"/>
    </source>
</evidence>
<accession>A0A7W9WLT4</accession>
<feature type="chain" id="PRO_5031532469" evidence="12">
    <location>
        <begin position="28"/>
        <end position="708"/>
    </location>
</feature>
<keyword evidence="7 10" id="KW-0472">Membrane</keyword>
<keyword evidence="8 15" id="KW-0675">Receptor</keyword>
<keyword evidence="5 10" id="KW-0812">Transmembrane</keyword>
<feature type="signal peptide" evidence="12">
    <location>
        <begin position="1"/>
        <end position="27"/>
    </location>
</feature>
<dbReference type="AlphaFoldDB" id="A0A7W9WLT4"/>
<evidence type="ECO:0000313" key="16">
    <source>
        <dbReference type="Proteomes" id="UP000541136"/>
    </source>
</evidence>
<dbReference type="PROSITE" id="PS52016">
    <property type="entry name" value="TONB_DEPENDENT_REC_3"/>
    <property type="match status" value="1"/>
</dbReference>
<proteinExistence type="inferred from homology"/>
<name>A0A7W9WLT4_CASDE</name>
<dbReference type="GO" id="GO:0015344">
    <property type="term" value="F:siderophore uptake transmembrane transporter activity"/>
    <property type="evidence" value="ECO:0007669"/>
    <property type="project" value="TreeGrafter"/>
</dbReference>
<evidence type="ECO:0000256" key="10">
    <source>
        <dbReference type="PROSITE-ProRule" id="PRU01360"/>
    </source>
</evidence>
<evidence type="ECO:0000256" key="9">
    <source>
        <dbReference type="ARBA" id="ARBA00023237"/>
    </source>
</evidence>
<dbReference type="RefSeq" id="WP_151024054.1">
    <property type="nucleotide sequence ID" value="NZ_JACHIB010000008.1"/>
</dbReference>